<reference evidence="2 3" key="1">
    <citation type="journal article" date="2021" name="BMC Genomics">
        <title>Datura genome reveals duplications of psychoactive alkaloid biosynthetic genes and high mutation rate following tissue culture.</title>
        <authorList>
            <person name="Rajewski A."/>
            <person name="Carter-House D."/>
            <person name="Stajich J."/>
            <person name="Litt A."/>
        </authorList>
    </citation>
    <scope>NUCLEOTIDE SEQUENCE [LARGE SCALE GENOMIC DNA]</scope>
    <source>
        <strain evidence="2">AR-01</strain>
    </source>
</reference>
<dbReference type="EMBL" id="JACEIK010002894">
    <property type="protein sequence ID" value="MCD9639363.1"/>
    <property type="molecule type" value="Genomic_DNA"/>
</dbReference>
<evidence type="ECO:0000313" key="3">
    <source>
        <dbReference type="Proteomes" id="UP000823775"/>
    </source>
</evidence>
<dbReference type="Proteomes" id="UP000823775">
    <property type="component" value="Unassembled WGS sequence"/>
</dbReference>
<evidence type="ECO:0000256" key="1">
    <source>
        <dbReference type="SAM" id="MobiDB-lite"/>
    </source>
</evidence>
<keyword evidence="3" id="KW-1185">Reference proteome</keyword>
<organism evidence="2 3">
    <name type="scientific">Datura stramonium</name>
    <name type="common">Jimsonweed</name>
    <name type="synonym">Common thornapple</name>
    <dbReference type="NCBI Taxonomy" id="4076"/>
    <lineage>
        <taxon>Eukaryota</taxon>
        <taxon>Viridiplantae</taxon>
        <taxon>Streptophyta</taxon>
        <taxon>Embryophyta</taxon>
        <taxon>Tracheophyta</taxon>
        <taxon>Spermatophyta</taxon>
        <taxon>Magnoliopsida</taxon>
        <taxon>eudicotyledons</taxon>
        <taxon>Gunneridae</taxon>
        <taxon>Pentapetalae</taxon>
        <taxon>asterids</taxon>
        <taxon>lamiids</taxon>
        <taxon>Solanales</taxon>
        <taxon>Solanaceae</taxon>
        <taxon>Solanoideae</taxon>
        <taxon>Datureae</taxon>
        <taxon>Datura</taxon>
    </lineage>
</organism>
<gene>
    <name evidence="2" type="ORF">HAX54_023804</name>
</gene>
<name>A0ABS8UX85_DATST</name>
<comment type="caution">
    <text evidence="2">The sequence shown here is derived from an EMBL/GenBank/DDBJ whole genome shotgun (WGS) entry which is preliminary data.</text>
</comment>
<feature type="region of interest" description="Disordered" evidence="1">
    <location>
        <begin position="1"/>
        <end position="42"/>
    </location>
</feature>
<feature type="compositionally biased region" description="Polar residues" evidence="1">
    <location>
        <begin position="20"/>
        <end position="42"/>
    </location>
</feature>
<accession>A0ABS8UX85</accession>
<evidence type="ECO:0000313" key="2">
    <source>
        <dbReference type="EMBL" id="MCD9639363.1"/>
    </source>
</evidence>
<proteinExistence type="predicted"/>
<protein>
    <submittedName>
        <fullName evidence="2">Uncharacterized protein</fullName>
    </submittedName>
</protein>
<sequence length="87" mass="9026">MTDASDEASCGHPFVDPATMATNNEIEAGTSNQRGVTNSSGQSNTAHIVVSDVPTQNNNIIPNAGGNIVANAGNEVKLDSMGWLIER</sequence>